<gene>
    <name evidence="6" type="ORF">X805_16460</name>
</gene>
<dbReference type="GO" id="GO:0016887">
    <property type="term" value="F:ATP hydrolysis activity"/>
    <property type="evidence" value="ECO:0007669"/>
    <property type="project" value="TreeGrafter"/>
</dbReference>
<feature type="domain" description="Bacterial type II secretion system protein E" evidence="5">
    <location>
        <begin position="338"/>
        <end position="495"/>
    </location>
</feature>
<feature type="region of interest" description="Disordered" evidence="4">
    <location>
        <begin position="473"/>
        <end position="505"/>
    </location>
</feature>
<proteinExistence type="inferred from homology"/>
<name>A0A059KMU2_9BURK</name>
<dbReference type="Pfam" id="PF00437">
    <property type="entry name" value="T2SSE"/>
    <property type="match status" value="1"/>
</dbReference>
<accession>A0A059KMU2</accession>
<comment type="caution">
    <text evidence="6">The sequence shown here is derived from an EMBL/GenBank/DDBJ whole genome shotgun (WGS) entry which is preliminary data.</text>
</comment>
<keyword evidence="3" id="KW-0067">ATP-binding</keyword>
<dbReference type="eggNOG" id="COG2804">
    <property type="taxonomic scope" value="Bacteria"/>
</dbReference>
<comment type="similarity">
    <text evidence="1">Belongs to the GSP E family.</text>
</comment>
<dbReference type="GO" id="GO:0005886">
    <property type="term" value="C:plasma membrane"/>
    <property type="evidence" value="ECO:0007669"/>
    <property type="project" value="TreeGrafter"/>
</dbReference>
<sequence>MSEHELSRIGAAEQAERVVQRLMRRYSADTRGPAPDSSQDPAFRRWLALASGMMPAAMERAEPTLADTRLIPTGEARRRLCVALRTPDQATALVLADPFDRAERLWIEARLRQEGRLRTRWYVAPAPALLAFVERVEQARLEHEVSRFGVRASRHDDIGAAGTPALEPLNRLLRLAFERGASHLHLDLPAHDPAAASVRLRIDGRLQPAGPAHPDDERPAPAGEMLHALAAMLGPQILRDGQLDIVQGGRPLSLPVEMHPGHIVLRLPDRDERLPPPSLEALGLAPATCAALRRSLQPVHGLTLLVAPPGQGLSTLLRALAGQSHQEGQLALTLDAPDRDAVEHALRRDPDRLLIDQSGEMSPGAAERLADLALEGRALVLAVRAVSPWSAIERLHRAGLPRQVIGRSLGGMLVQQLLPRICPHCEGSGCPDCEDSGRLGRCVIESWIDTSRALAEAIEIGAPATRLDRLARQRRSPGMAERLQQRLRAGEIAQEDAERAAPLAP</sequence>
<evidence type="ECO:0000313" key="7">
    <source>
        <dbReference type="Proteomes" id="UP000026714"/>
    </source>
</evidence>
<organism evidence="6 7">
    <name type="scientific">Sphaerotilus natans subsp. natans DSM 6575</name>
    <dbReference type="NCBI Taxonomy" id="1286631"/>
    <lineage>
        <taxon>Bacteria</taxon>
        <taxon>Pseudomonadati</taxon>
        <taxon>Pseudomonadota</taxon>
        <taxon>Betaproteobacteria</taxon>
        <taxon>Burkholderiales</taxon>
        <taxon>Sphaerotilaceae</taxon>
        <taxon>Sphaerotilus</taxon>
    </lineage>
</organism>
<dbReference type="PANTHER" id="PTHR30258:SF2">
    <property type="entry name" value="COMG OPERON PROTEIN 1"/>
    <property type="match status" value="1"/>
</dbReference>
<dbReference type="Gene3D" id="3.40.50.300">
    <property type="entry name" value="P-loop containing nucleotide triphosphate hydrolases"/>
    <property type="match status" value="1"/>
</dbReference>
<dbReference type="Gene3D" id="3.30.450.90">
    <property type="match status" value="1"/>
</dbReference>
<dbReference type="STRING" id="34103.SAMN05421778_13025"/>
<protein>
    <recommendedName>
        <fullName evidence="5">Bacterial type II secretion system protein E domain-containing protein</fullName>
    </recommendedName>
</protein>
<dbReference type="SUPFAM" id="SSF52540">
    <property type="entry name" value="P-loop containing nucleoside triphosphate hydrolases"/>
    <property type="match status" value="1"/>
</dbReference>
<keyword evidence="2" id="KW-0547">Nucleotide-binding</keyword>
<evidence type="ECO:0000313" key="6">
    <source>
        <dbReference type="EMBL" id="KDB52781.1"/>
    </source>
</evidence>
<dbReference type="PANTHER" id="PTHR30258">
    <property type="entry name" value="TYPE II SECRETION SYSTEM PROTEIN GSPE-RELATED"/>
    <property type="match status" value="1"/>
</dbReference>
<dbReference type="RefSeq" id="WP_037480433.1">
    <property type="nucleotide sequence ID" value="NZ_AZRA01000040.1"/>
</dbReference>
<keyword evidence="7" id="KW-1185">Reference proteome</keyword>
<dbReference type="GO" id="GO:0005524">
    <property type="term" value="F:ATP binding"/>
    <property type="evidence" value="ECO:0007669"/>
    <property type="project" value="UniProtKB-KW"/>
</dbReference>
<dbReference type="AlphaFoldDB" id="A0A059KMU2"/>
<evidence type="ECO:0000256" key="3">
    <source>
        <dbReference type="ARBA" id="ARBA00022840"/>
    </source>
</evidence>
<reference evidence="6 7" key="1">
    <citation type="journal article" date="2014" name="FEMS Microbiol. Ecol.">
        <title>Sphaerotilus natans encrusted with nanoball-shaped Fe(III) oxide minerals formed by nitrate-reducing mixotrophic Fe(II) oxidation.</title>
        <authorList>
            <person name="Park S."/>
            <person name="Kim D.H."/>
            <person name="Lee J.H."/>
            <person name="Hur H.G."/>
        </authorList>
    </citation>
    <scope>NUCLEOTIDE SEQUENCE [LARGE SCALE GENOMIC DNA]</scope>
    <source>
        <strain evidence="6 7">DSM 6575</strain>
    </source>
</reference>
<dbReference type="InterPro" id="IPR001482">
    <property type="entry name" value="T2SS/T4SS_dom"/>
</dbReference>
<dbReference type="Proteomes" id="UP000026714">
    <property type="component" value="Unassembled WGS sequence"/>
</dbReference>
<evidence type="ECO:0000256" key="4">
    <source>
        <dbReference type="SAM" id="MobiDB-lite"/>
    </source>
</evidence>
<dbReference type="InterPro" id="IPR027417">
    <property type="entry name" value="P-loop_NTPase"/>
</dbReference>
<evidence type="ECO:0000256" key="2">
    <source>
        <dbReference type="ARBA" id="ARBA00022741"/>
    </source>
</evidence>
<evidence type="ECO:0000256" key="1">
    <source>
        <dbReference type="ARBA" id="ARBA00006611"/>
    </source>
</evidence>
<dbReference type="EMBL" id="AZRA01000040">
    <property type="protein sequence ID" value="KDB52781.1"/>
    <property type="molecule type" value="Genomic_DNA"/>
</dbReference>
<evidence type="ECO:0000259" key="5">
    <source>
        <dbReference type="Pfam" id="PF00437"/>
    </source>
</evidence>